<feature type="compositionally biased region" description="Basic and acidic residues" evidence="20">
    <location>
        <begin position="1390"/>
        <end position="1402"/>
    </location>
</feature>
<dbReference type="InterPro" id="IPR041677">
    <property type="entry name" value="DNA2/NAM7_AAA_11"/>
</dbReference>
<feature type="region of interest" description="Disordered" evidence="20">
    <location>
        <begin position="738"/>
        <end position="772"/>
    </location>
</feature>
<keyword evidence="5" id="KW-0547">Nucleotide-binding</keyword>
<comment type="caution">
    <text evidence="26">The sequence shown here is derived from an EMBL/GenBank/DDBJ whole genome shotgun (WGS) entry which is preliminary data.</text>
</comment>
<dbReference type="FunFam" id="3.40.50.300:FF:000396">
    <property type="entry name" value="RNA helicase aquarius"/>
    <property type="match status" value="1"/>
</dbReference>
<comment type="similarity">
    <text evidence="15 19">Belongs to the CWF11 family.</text>
</comment>
<keyword evidence="6" id="KW-0378">Hydrolase</keyword>
<keyword evidence="4" id="KW-0747">Spliceosome</keyword>
<evidence type="ECO:0000256" key="2">
    <source>
        <dbReference type="ARBA" id="ARBA00012552"/>
    </source>
</evidence>
<evidence type="ECO:0000256" key="5">
    <source>
        <dbReference type="ARBA" id="ARBA00022741"/>
    </source>
</evidence>
<keyword evidence="12 19" id="KW-0539">Nucleus</keyword>
<dbReference type="PIRSF" id="PIRSF038901">
    <property type="entry name" value="AQR_cwf11"/>
    <property type="match status" value="1"/>
</dbReference>
<dbReference type="PANTHER" id="PTHR10887:SF5">
    <property type="entry name" value="RNA HELICASE AQUARIUS"/>
    <property type="match status" value="1"/>
</dbReference>
<evidence type="ECO:0000259" key="22">
    <source>
        <dbReference type="Pfam" id="PF13087"/>
    </source>
</evidence>
<dbReference type="InterPro" id="IPR047187">
    <property type="entry name" value="SF1_C_Upf1"/>
</dbReference>
<evidence type="ECO:0000256" key="13">
    <source>
        <dbReference type="ARBA" id="ARBA00047984"/>
    </source>
</evidence>
<dbReference type="Proteomes" id="UP000549394">
    <property type="component" value="Unassembled WGS sequence"/>
</dbReference>
<evidence type="ECO:0000256" key="6">
    <source>
        <dbReference type="ARBA" id="ARBA00022801"/>
    </source>
</evidence>
<name>A0A7I8VUI2_9ANNE</name>
<keyword evidence="9" id="KW-0694">RNA-binding</keyword>
<dbReference type="Pfam" id="PF13087">
    <property type="entry name" value="AAA_12"/>
    <property type="match status" value="1"/>
</dbReference>
<dbReference type="InterPro" id="IPR027417">
    <property type="entry name" value="P-loop_NTPase"/>
</dbReference>
<dbReference type="InterPro" id="IPR048966">
    <property type="entry name" value="Aquarius_b-barrel"/>
</dbReference>
<accession>A0A7I8VUI2</accession>
<evidence type="ECO:0000313" key="27">
    <source>
        <dbReference type="Proteomes" id="UP000549394"/>
    </source>
</evidence>
<evidence type="ECO:0000259" key="21">
    <source>
        <dbReference type="Pfam" id="PF13086"/>
    </source>
</evidence>
<dbReference type="Gene3D" id="3.40.50.300">
    <property type="entry name" value="P-loop containing nucleotide triphosphate hydrolases"/>
    <property type="match status" value="2"/>
</dbReference>
<evidence type="ECO:0000256" key="20">
    <source>
        <dbReference type="SAM" id="MobiDB-lite"/>
    </source>
</evidence>
<feature type="domain" description="RNA helicase aquarius insertion" evidence="25">
    <location>
        <begin position="703"/>
        <end position="790"/>
    </location>
</feature>
<dbReference type="GO" id="GO:0000398">
    <property type="term" value="P:mRNA splicing, via spliceosome"/>
    <property type="evidence" value="ECO:0007669"/>
    <property type="project" value="InterPro"/>
</dbReference>
<evidence type="ECO:0000256" key="4">
    <source>
        <dbReference type="ARBA" id="ARBA00022728"/>
    </source>
</evidence>
<dbReference type="GO" id="GO:0003724">
    <property type="term" value="F:RNA helicase activity"/>
    <property type="evidence" value="ECO:0007669"/>
    <property type="project" value="UniProtKB-EC"/>
</dbReference>
<dbReference type="InterPro" id="IPR032174">
    <property type="entry name" value="Aquarius_N"/>
</dbReference>
<dbReference type="InterPro" id="IPR048967">
    <property type="entry name" value="Aquarius_insert"/>
</dbReference>
<evidence type="ECO:0000256" key="3">
    <source>
        <dbReference type="ARBA" id="ARBA00022664"/>
    </source>
</evidence>
<keyword evidence="10" id="KW-0007">Acetylation</keyword>
<evidence type="ECO:0000256" key="10">
    <source>
        <dbReference type="ARBA" id="ARBA00022990"/>
    </source>
</evidence>
<feature type="domain" description="DNA2/NAM7 helicase-like C-terminal" evidence="22">
    <location>
        <begin position="1110"/>
        <end position="1300"/>
    </location>
</feature>
<dbReference type="EC" id="3.6.4.13" evidence="2"/>
<feature type="region of interest" description="Disordered" evidence="20">
    <location>
        <begin position="1373"/>
        <end position="1418"/>
    </location>
</feature>
<evidence type="ECO:0000256" key="15">
    <source>
        <dbReference type="ARBA" id="ARBA00061244"/>
    </source>
</evidence>
<evidence type="ECO:0000256" key="17">
    <source>
        <dbReference type="ARBA" id="ARBA00069875"/>
    </source>
</evidence>
<dbReference type="GO" id="GO:0016787">
    <property type="term" value="F:hydrolase activity"/>
    <property type="evidence" value="ECO:0007669"/>
    <property type="project" value="UniProtKB-KW"/>
</dbReference>
<comment type="catalytic activity">
    <reaction evidence="13">
        <text>ATP + H2O = ADP + phosphate + H(+)</text>
        <dbReference type="Rhea" id="RHEA:13065"/>
        <dbReference type="ChEBI" id="CHEBI:15377"/>
        <dbReference type="ChEBI" id="CHEBI:15378"/>
        <dbReference type="ChEBI" id="CHEBI:30616"/>
        <dbReference type="ChEBI" id="CHEBI:43474"/>
        <dbReference type="ChEBI" id="CHEBI:456216"/>
        <dbReference type="EC" id="3.6.4.13"/>
    </reaction>
</comment>
<evidence type="ECO:0000256" key="14">
    <source>
        <dbReference type="ARBA" id="ARBA00057313"/>
    </source>
</evidence>
<dbReference type="InterPro" id="IPR026300">
    <property type="entry name" value="CWF11_fam"/>
</dbReference>
<feature type="domain" description="DNA2/NAM7 helicase helicase" evidence="21">
    <location>
        <begin position="802"/>
        <end position="1101"/>
    </location>
</feature>
<dbReference type="Pfam" id="PF21143">
    <property type="entry name" value="Aquarius_N_2nd"/>
    <property type="match status" value="1"/>
</dbReference>
<feature type="compositionally biased region" description="Polar residues" evidence="20">
    <location>
        <begin position="1373"/>
        <end position="1387"/>
    </location>
</feature>
<organism evidence="26 27">
    <name type="scientific">Dimorphilus gyrociliatus</name>
    <dbReference type="NCBI Taxonomy" id="2664684"/>
    <lineage>
        <taxon>Eukaryota</taxon>
        <taxon>Metazoa</taxon>
        <taxon>Spiralia</taxon>
        <taxon>Lophotrochozoa</taxon>
        <taxon>Annelida</taxon>
        <taxon>Polychaeta</taxon>
        <taxon>Polychaeta incertae sedis</taxon>
        <taxon>Dinophilidae</taxon>
        <taxon>Dimorphilus</taxon>
    </lineage>
</organism>
<comment type="function">
    <text evidence="14">Involved in pre-mRNA splicing as component of the spliceosome. Intron-binding spliceosomal protein required to link pre-mRNA splicing and snoRNP (small nucleolar ribonucleoprotein) biogenesis. Plays a key role in position-dependent assembly of intron-encoded box C/D small snoRNP, splicing being required for snoRNP assembly. May act by helping the folding of the snoRNA sequence. Binds to intron of pre-mRNAs in a sequence-independent manner, contacting the region between snoRNA and the branchpoint of introns (40 nucleotides upstream of the branchpoint) during the late stages of splicing. Has ATP-dependent RNA helicase activity and can unwind double-stranded RNA molecules with a 3' overhang (in vitro).</text>
</comment>
<evidence type="ECO:0000256" key="1">
    <source>
        <dbReference type="ARBA" id="ARBA00004642"/>
    </source>
</evidence>
<keyword evidence="7" id="KW-0347">Helicase</keyword>
<protein>
    <recommendedName>
        <fullName evidence="17">RNA helicase aquarius</fullName>
        <ecNumber evidence="2">3.6.4.13</ecNumber>
    </recommendedName>
    <alternativeName>
        <fullName evidence="18">Intron-binding protein of 160 kDa</fullName>
    </alternativeName>
</protein>
<evidence type="ECO:0000256" key="16">
    <source>
        <dbReference type="ARBA" id="ARBA00063921"/>
    </source>
</evidence>
<keyword evidence="8" id="KW-0067">ATP-binding</keyword>
<evidence type="ECO:0000256" key="12">
    <source>
        <dbReference type="ARBA" id="ARBA00023242"/>
    </source>
</evidence>
<evidence type="ECO:0000313" key="26">
    <source>
        <dbReference type="EMBL" id="CAD5119377.1"/>
    </source>
</evidence>
<dbReference type="CDD" id="cd17935">
    <property type="entry name" value="EEXXQc_AQR"/>
    <property type="match status" value="1"/>
</dbReference>
<dbReference type="InterPro" id="IPR045055">
    <property type="entry name" value="DNA2/NAM7-like"/>
</dbReference>
<feature type="domain" description="RNA helicase aquarius beta-barrel" evidence="24">
    <location>
        <begin position="487"/>
        <end position="653"/>
    </location>
</feature>
<dbReference type="Pfam" id="PF13086">
    <property type="entry name" value="AAA_11"/>
    <property type="match status" value="1"/>
</dbReference>
<keyword evidence="27" id="KW-1185">Reference proteome</keyword>
<evidence type="ECO:0000256" key="9">
    <source>
        <dbReference type="ARBA" id="ARBA00022884"/>
    </source>
</evidence>
<keyword evidence="11 19" id="KW-0508">mRNA splicing</keyword>
<dbReference type="GO" id="GO:0071013">
    <property type="term" value="C:catalytic step 2 spliceosome"/>
    <property type="evidence" value="ECO:0007669"/>
    <property type="project" value="TreeGrafter"/>
</dbReference>
<dbReference type="Pfam" id="PF21144">
    <property type="entry name" value="Aquarius_N_3rd"/>
    <property type="match status" value="1"/>
</dbReference>
<feature type="compositionally biased region" description="Basic and acidic residues" evidence="20">
    <location>
        <begin position="747"/>
        <end position="757"/>
    </location>
</feature>
<dbReference type="SUPFAM" id="SSF52540">
    <property type="entry name" value="P-loop containing nucleoside triphosphate hydrolases"/>
    <property type="match status" value="1"/>
</dbReference>
<comment type="subunit">
    <text evidence="16">Identified in the spliceosome C complex. Component of the XAB2 complex, a multimeric protein complex composed of XAB2, PRPF19, AQR, ZNF830, ISY1, and PPIE. Identified in a pentameric intron-binding (IB) complex composed of AQR, XAB2, ISY1, ZNF830 and PPIE that is incorporated into the spliceosome as a preassembled complex. The IB complex does not contain PRPF19. Within the spliceosome, interacts with SNRPA1, SF3B1, SF3B3, SF3A1 and SF3A2.</text>
</comment>
<evidence type="ECO:0000259" key="23">
    <source>
        <dbReference type="Pfam" id="PF16399"/>
    </source>
</evidence>
<dbReference type="PANTHER" id="PTHR10887">
    <property type="entry name" value="DNA2/NAM7 HELICASE FAMILY"/>
    <property type="match status" value="1"/>
</dbReference>
<comment type="subcellular location">
    <subcellularLocation>
        <location evidence="1">Nucleus</location>
        <location evidence="1">Nucleoplasm</location>
    </subcellularLocation>
</comment>
<gene>
    <name evidence="26" type="ORF">DGYR_LOCUS7629</name>
</gene>
<evidence type="ECO:0000256" key="19">
    <source>
        <dbReference type="PIRNR" id="PIRNR038901"/>
    </source>
</evidence>
<evidence type="ECO:0000259" key="24">
    <source>
        <dbReference type="Pfam" id="PF21143"/>
    </source>
</evidence>
<sequence>MSSQEKSGITVDQIHQDALLQIATQYWLPGGDSRKPFDSDIVEKIYENEIIGSGFSSRRCMMLEFSQYLEKFLWPHFDTEKSSNEHLISIIAMVNEKFRERVPAWEPFKRNPENFEGFMRRAYELSLNENLSPKVQTVILIFLIHAFNSLEVDLIREQIQRVVKLSIWKNLQENRLEEIFEQHAVYKKHWNAIQKKDAKLDEKEKKNVDFDRSFLFNHVEKFLNILNSFPKKGEIDLDKLHYCERFLEFLIDLESQLPTRRFFNTLLNDNHFVTKCNLSRLVRCEEGKLFTQLLDMLTFYVSFEINDHTGEALKESEMIDIHYNRVVRLQKAAFKHFQELRDFSMCNVSQVHDRENLLSHLKPLSNKKLHEIASFLNLIPPPKEEEEEKEQFKTKILLEILVSYHERRRSQLDMLNELPLYPTEQIIWDENIVPMQYYNGDACLALPKLNLQFLTLHDYLLRNFHLFRLESTYEIRQDIESAVSRMKPWKSEDGSAHFGGWSRMALPLESFVVVEVAKPNIGENHPSRVRADITVNLALKQDVKSEWEKLRKHDVALLLTIRPTQPIGTQYDFKAPFIPQVGLVYVRGCEVEGLLDENGRILEEGLDSKPNYTDSKRSFRVKLDPNQYQQDITATLEEGADDVYESFNVILRRKPKENNFKAVLETIRSLMNTECVVPDWLHDIILGYGDPGSAHYSKLSDFIEKLDWKDTFLSFDHLKASFPDHKITFKDDASENDISPPFKLTFPRRDPSAERPAKRSKRKTNTNDDDIKELVVEPYTPLNQGPYPYNKPKSNQVRFTPTQVEAIKSGMQPGLTIVVGPPGTGKTDVAVQIISNIYHNCPNQRTLIVTHSNQALNQLFEKIMALDIDERHLLRLGHGEESLETDKDFSRYGRVNYVLAKRIELLEEVERLQKSLEVPGDVAYTCETAGHFYLYHVYSRWEVFLDKIRKAQEKTPEKIIEYFPYHKYFSNAPQPLFKGVNFEDDMNIAEGCFRHIRKLFQQLEEFQAFELLRTGTERARYLLIKEAKIIAMTCTHAALKRFDLTKAGFQFDNILMEEAAQILEIETFIPLLLQNPEHGHNRLKRWIMIGDHHQLPPVIKNMAFQKFSNMEQSLFSRLVRLGVPTVDLDAQGRARSSISSLYKWRYKKLSDLPHVHQHPEFSLANSGFCFDYQVINVEDFQDVGETEPNPFFYQNLGEAEYLVALYMYMRLQGYPAEKITILTTYNGQKHLIRDVIKQRCEGNPLFGLPSKVTTVDRYQGQQNDYILLSLVKTRNVGHIRDVRRLVVAMSRARLGLYIFARVGLFQNCFELTPAFNILLKRPTQLHLAPSEKYPSDRKNNEKPPGDIFVVQDLTQLANYVVELYKHRVREHSIQMQSQRQVQNTNVAEVQKIDEEETKKEDNPTTETTIDNDADRHDK</sequence>
<evidence type="ECO:0000256" key="7">
    <source>
        <dbReference type="ARBA" id="ARBA00022806"/>
    </source>
</evidence>
<dbReference type="CDD" id="cd18808">
    <property type="entry name" value="SF1_C_Upf1"/>
    <property type="match status" value="1"/>
</dbReference>
<proteinExistence type="inferred from homology"/>
<evidence type="ECO:0000256" key="8">
    <source>
        <dbReference type="ARBA" id="ARBA00022840"/>
    </source>
</evidence>
<dbReference type="EMBL" id="CAJFCJ010000010">
    <property type="protein sequence ID" value="CAD5119377.1"/>
    <property type="molecule type" value="Genomic_DNA"/>
</dbReference>
<evidence type="ECO:0000259" key="25">
    <source>
        <dbReference type="Pfam" id="PF21144"/>
    </source>
</evidence>
<dbReference type="GO" id="GO:0005524">
    <property type="term" value="F:ATP binding"/>
    <property type="evidence" value="ECO:0007669"/>
    <property type="project" value="UniProtKB-KW"/>
</dbReference>
<evidence type="ECO:0000256" key="11">
    <source>
        <dbReference type="ARBA" id="ARBA00023187"/>
    </source>
</evidence>
<dbReference type="OrthoDB" id="1879at2759"/>
<evidence type="ECO:0000256" key="18">
    <source>
        <dbReference type="ARBA" id="ARBA00083796"/>
    </source>
</evidence>
<dbReference type="GO" id="GO:0003729">
    <property type="term" value="F:mRNA binding"/>
    <property type="evidence" value="ECO:0007669"/>
    <property type="project" value="TreeGrafter"/>
</dbReference>
<keyword evidence="3 19" id="KW-0507">mRNA processing</keyword>
<reference evidence="26 27" key="1">
    <citation type="submission" date="2020-08" db="EMBL/GenBank/DDBJ databases">
        <authorList>
            <person name="Hejnol A."/>
        </authorList>
    </citation>
    <scope>NUCLEOTIDE SEQUENCE [LARGE SCALE GENOMIC DNA]</scope>
</reference>
<dbReference type="InterPro" id="IPR041679">
    <property type="entry name" value="DNA2/NAM7-like_C"/>
</dbReference>
<feature type="domain" description="RNA helicase aquarius N-terminal" evidence="23">
    <location>
        <begin position="19"/>
        <end position="408"/>
    </location>
</feature>
<dbReference type="GO" id="GO:0005654">
    <property type="term" value="C:nucleoplasm"/>
    <property type="evidence" value="ECO:0007669"/>
    <property type="project" value="UniProtKB-SubCell"/>
</dbReference>
<dbReference type="Pfam" id="PF16399">
    <property type="entry name" value="Aquarius_N_1st"/>
    <property type="match status" value="1"/>
</dbReference>